<evidence type="ECO:0000256" key="6">
    <source>
        <dbReference type="ARBA" id="ARBA00023136"/>
    </source>
</evidence>
<dbReference type="PANTHER" id="PTHR43266">
    <property type="entry name" value="MACROLIDE-EFFLUX PROTEIN"/>
    <property type="match status" value="1"/>
</dbReference>
<dbReference type="RefSeq" id="WP_209365266.1">
    <property type="nucleotide sequence ID" value="NZ_CP046956.1"/>
</dbReference>
<evidence type="ECO:0000256" key="1">
    <source>
        <dbReference type="ARBA" id="ARBA00004651"/>
    </source>
</evidence>
<keyword evidence="4 7" id="KW-0812">Transmembrane</keyword>
<comment type="subcellular location">
    <subcellularLocation>
        <location evidence="1">Cell membrane</location>
        <topology evidence="1">Multi-pass membrane protein</topology>
    </subcellularLocation>
</comment>
<dbReference type="InterPro" id="IPR022324">
    <property type="entry name" value="Bacilysin_exporter_BacE_put"/>
</dbReference>
<dbReference type="CDD" id="cd06173">
    <property type="entry name" value="MFS_MefA_like"/>
    <property type="match status" value="1"/>
</dbReference>
<evidence type="ECO:0000256" key="7">
    <source>
        <dbReference type="SAM" id="Phobius"/>
    </source>
</evidence>
<feature type="domain" description="Major facilitator superfamily (MFS) profile" evidence="8">
    <location>
        <begin position="7"/>
        <end position="404"/>
    </location>
</feature>
<evidence type="ECO:0000313" key="9">
    <source>
        <dbReference type="EMBL" id="QTN00118.1"/>
    </source>
</evidence>
<feature type="transmembrane region" description="Helical" evidence="7">
    <location>
        <begin position="140"/>
        <end position="160"/>
    </location>
</feature>
<reference evidence="9 10" key="1">
    <citation type="submission" date="2019-12" db="EMBL/GenBank/DDBJ databases">
        <title>The whole genome sequencing of a strain isolated from a Mars analog, Dalangtan Playa.</title>
        <authorList>
            <person name="Huang T."/>
        </authorList>
    </citation>
    <scope>NUCLEOTIDE SEQUENCE [LARGE SCALE GENOMIC DNA]</scope>
    <source>
        <strain evidence="9 10">DP4-553-S</strain>
    </source>
</reference>
<dbReference type="Gene3D" id="1.20.1250.20">
    <property type="entry name" value="MFS general substrate transporter like domains"/>
    <property type="match status" value="1"/>
</dbReference>
<keyword evidence="6 7" id="KW-0472">Membrane</keyword>
<keyword evidence="2" id="KW-0813">Transport</keyword>
<dbReference type="SUPFAM" id="SSF103473">
    <property type="entry name" value="MFS general substrate transporter"/>
    <property type="match status" value="1"/>
</dbReference>
<evidence type="ECO:0000259" key="8">
    <source>
        <dbReference type="PROSITE" id="PS50850"/>
    </source>
</evidence>
<feature type="transmembrane region" description="Helical" evidence="7">
    <location>
        <begin position="348"/>
        <end position="370"/>
    </location>
</feature>
<keyword evidence="5 7" id="KW-1133">Transmembrane helix</keyword>
<proteinExistence type="predicted"/>
<evidence type="ECO:0000256" key="2">
    <source>
        <dbReference type="ARBA" id="ARBA00022448"/>
    </source>
</evidence>
<feature type="transmembrane region" description="Helical" evidence="7">
    <location>
        <begin position="221"/>
        <end position="240"/>
    </location>
</feature>
<accession>A0ABX7VT48</accession>
<keyword evidence="10" id="KW-1185">Reference proteome</keyword>
<feature type="transmembrane region" description="Helical" evidence="7">
    <location>
        <begin position="311"/>
        <end position="336"/>
    </location>
</feature>
<sequence length="411" mass="45597">MNFRKIVDYWKYPSILLFGIGVSTIGTWIYFLTLNVIVFNMTGSPLAVSALYIIRPLATLFTNLWGGSVIDRVNKKHLMVWLDIIQGVLITCLVCSTNTLWLIYLLVFFINISSSLYNPTSVSYITRLIPREQRQRFNSLRSLLDSGAFLLGPAITGVLFLVGTPIYAILINALSFYFSAIITLLMPNVEKNNLYNISTQPLSLRVIKEDLKVVFQFSRSFSYVMTVYFLFSVFVVMQTAVDSLEVAFSKEVISLSDDEYGFLVSIAGAGILTGSLINAIYTNKLALSFIIGIGSVMVSVGYIIFAFSNNFLIASVGVFVLAFSLAFANTGFYTFYQNNIPVEVIGRIGSLYGFLEALLIMVVTSLFAVGAELLSIKSVVVSGALFMLLLTGVLLFINLRPSKKKYYKAVS</sequence>
<evidence type="ECO:0000256" key="4">
    <source>
        <dbReference type="ARBA" id="ARBA00022692"/>
    </source>
</evidence>
<dbReference type="PRINTS" id="PR01988">
    <property type="entry name" value="EXPORTERBACE"/>
</dbReference>
<feature type="transmembrane region" description="Helical" evidence="7">
    <location>
        <begin position="376"/>
        <end position="399"/>
    </location>
</feature>
<feature type="transmembrane region" description="Helical" evidence="7">
    <location>
        <begin position="12"/>
        <end position="34"/>
    </location>
</feature>
<evidence type="ECO:0000256" key="3">
    <source>
        <dbReference type="ARBA" id="ARBA00022475"/>
    </source>
</evidence>
<feature type="transmembrane region" description="Helical" evidence="7">
    <location>
        <begin position="46"/>
        <end position="66"/>
    </location>
</feature>
<gene>
    <name evidence="9" type="ORF">ERJ70_12895</name>
</gene>
<dbReference type="InterPro" id="IPR036259">
    <property type="entry name" value="MFS_trans_sf"/>
</dbReference>
<evidence type="ECO:0000313" key="10">
    <source>
        <dbReference type="Proteomes" id="UP000665043"/>
    </source>
</evidence>
<dbReference type="PROSITE" id="PS50850">
    <property type="entry name" value="MFS"/>
    <property type="match status" value="1"/>
</dbReference>
<dbReference type="Pfam" id="PF07690">
    <property type="entry name" value="MFS_1"/>
    <property type="match status" value="1"/>
</dbReference>
<protein>
    <submittedName>
        <fullName evidence="9">MFS transporter</fullName>
    </submittedName>
</protein>
<feature type="transmembrane region" description="Helical" evidence="7">
    <location>
        <begin position="285"/>
        <end position="305"/>
    </location>
</feature>
<feature type="transmembrane region" description="Helical" evidence="7">
    <location>
        <begin position="260"/>
        <end position="278"/>
    </location>
</feature>
<dbReference type="InterPro" id="IPR011701">
    <property type="entry name" value="MFS"/>
</dbReference>
<dbReference type="PANTHER" id="PTHR43266:SF2">
    <property type="entry name" value="MAJOR FACILITATOR SUPERFAMILY (MFS) PROFILE DOMAIN-CONTAINING PROTEIN"/>
    <property type="match status" value="1"/>
</dbReference>
<keyword evidence="3" id="KW-1003">Cell membrane</keyword>
<dbReference type="InterPro" id="IPR020846">
    <property type="entry name" value="MFS_dom"/>
</dbReference>
<evidence type="ECO:0000256" key="5">
    <source>
        <dbReference type="ARBA" id="ARBA00022989"/>
    </source>
</evidence>
<dbReference type="Proteomes" id="UP000665043">
    <property type="component" value="Chromosome"/>
</dbReference>
<name>A0ABX7VT48_9BACI</name>
<organism evidence="9 10">
    <name type="scientific">Sediminibacillus dalangtanensis</name>
    <dbReference type="NCBI Taxonomy" id="2729421"/>
    <lineage>
        <taxon>Bacteria</taxon>
        <taxon>Bacillati</taxon>
        <taxon>Bacillota</taxon>
        <taxon>Bacilli</taxon>
        <taxon>Bacillales</taxon>
        <taxon>Bacillaceae</taxon>
        <taxon>Sediminibacillus</taxon>
    </lineage>
</organism>
<dbReference type="EMBL" id="CP046956">
    <property type="protein sequence ID" value="QTN00118.1"/>
    <property type="molecule type" value="Genomic_DNA"/>
</dbReference>